<evidence type="ECO:0000313" key="6">
    <source>
        <dbReference type="Proteomes" id="UP000193303"/>
    </source>
</evidence>
<reference evidence="6" key="1">
    <citation type="submission" date="2017-01" db="EMBL/GenBank/DDBJ databases">
        <authorList>
            <person name="Mah S.A."/>
            <person name="Swanson W.J."/>
            <person name="Moy G.W."/>
            <person name="Vacquier V.D."/>
        </authorList>
    </citation>
    <scope>NUCLEOTIDE SEQUENCE [LARGE SCALE GENOMIC DNA]</scope>
    <source>
        <strain evidence="6">124861</strain>
    </source>
</reference>
<dbReference type="SUPFAM" id="SSF57997">
    <property type="entry name" value="Tropomyosin"/>
    <property type="match status" value="1"/>
</dbReference>
<dbReference type="EMBL" id="MTAB01000004">
    <property type="protein sequence ID" value="OSI24307.1"/>
    <property type="molecule type" value="Genomic_DNA"/>
</dbReference>
<organism evidence="5 6">
    <name type="scientific">Neisseria dumasiana</name>
    <dbReference type="NCBI Taxonomy" id="1931275"/>
    <lineage>
        <taxon>Bacteria</taxon>
        <taxon>Pseudomonadati</taxon>
        <taxon>Pseudomonadota</taxon>
        <taxon>Betaproteobacteria</taxon>
        <taxon>Neisseriales</taxon>
        <taxon>Neisseriaceae</taxon>
        <taxon>Neisseria</taxon>
    </lineage>
</organism>
<dbReference type="RefSeq" id="WP_085358256.1">
    <property type="nucleotide sequence ID" value="NZ_MTAB01000004.1"/>
</dbReference>
<name>A0A1X3DK28_9NEIS</name>
<keyword evidence="3" id="KW-0732">Signal</keyword>
<evidence type="ECO:0000256" key="1">
    <source>
        <dbReference type="SAM" id="Coils"/>
    </source>
</evidence>
<evidence type="ECO:0000313" key="5">
    <source>
        <dbReference type="EMBL" id="OSI24307.1"/>
    </source>
</evidence>
<dbReference type="OrthoDB" id="5298561at2"/>
<accession>A0A1X3DK28</accession>
<dbReference type="Pfam" id="PF13511">
    <property type="entry name" value="DUF4124"/>
    <property type="match status" value="1"/>
</dbReference>
<evidence type="ECO:0000256" key="2">
    <source>
        <dbReference type="SAM" id="MobiDB-lite"/>
    </source>
</evidence>
<evidence type="ECO:0000259" key="4">
    <source>
        <dbReference type="Pfam" id="PF13511"/>
    </source>
</evidence>
<feature type="chain" id="PRO_5013230886" description="DUF4124 domain-containing protein" evidence="3">
    <location>
        <begin position="22"/>
        <end position="154"/>
    </location>
</feature>
<dbReference type="AlphaFoldDB" id="A0A1X3DK28"/>
<feature type="domain" description="DUF4124" evidence="4">
    <location>
        <begin position="11"/>
        <end position="44"/>
    </location>
</feature>
<feature type="signal peptide" evidence="3">
    <location>
        <begin position="1"/>
        <end position="21"/>
    </location>
</feature>
<feature type="compositionally biased region" description="Polar residues" evidence="2">
    <location>
        <begin position="57"/>
        <end position="69"/>
    </location>
</feature>
<evidence type="ECO:0000256" key="3">
    <source>
        <dbReference type="SAM" id="SignalP"/>
    </source>
</evidence>
<feature type="region of interest" description="Disordered" evidence="2">
    <location>
        <begin position="57"/>
        <end position="82"/>
    </location>
</feature>
<keyword evidence="1" id="KW-0175">Coiled coil</keyword>
<proteinExistence type="predicted"/>
<dbReference type="InterPro" id="IPR025392">
    <property type="entry name" value="DUF4124"/>
</dbReference>
<dbReference type="Proteomes" id="UP000193303">
    <property type="component" value="Unassembled WGS sequence"/>
</dbReference>
<comment type="caution">
    <text evidence="5">The sequence shown here is derived from an EMBL/GenBank/DDBJ whole genome shotgun (WGS) entry which is preliminary data.</text>
</comment>
<feature type="coiled-coil region" evidence="1">
    <location>
        <begin position="88"/>
        <end position="143"/>
    </location>
</feature>
<gene>
    <name evidence="5" type="ORF">BV912_02915</name>
</gene>
<protein>
    <recommendedName>
        <fullName evidence="4">DUF4124 domain-containing protein</fullName>
    </recommendedName>
</protein>
<sequence length="154" mass="16921">MKTIPLWGAAALVLTALPVLANTVYECKDSNGRTVYVQNAGKQCKKADIGRIGIYSNTPAKTTQHSSPASAADRQNDASVPPDILAKRQEAQQQLDAAKKALTEGKQVRYGNERNYARYQERIQQLENAVKTAQQRLNELNHAPNSGSPRNIPH</sequence>